<gene>
    <name evidence="2" type="ORF">HYPSUDRAFT_138757</name>
</gene>
<evidence type="ECO:0000256" key="1">
    <source>
        <dbReference type="SAM" id="Coils"/>
    </source>
</evidence>
<proteinExistence type="predicted"/>
<evidence type="ECO:0000313" key="3">
    <source>
        <dbReference type="Proteomes" id="UP000054270"/>
    </source>
</evidence>
<dbReference type="Proteomes" id="UP000054270">
    <property type="component" value="Unassembled WGS sequence"/>
</dbReference>
<dbReference type="EMBL" id="KN817547">
    <property type="protein sequence ID" value="KJA22826.1"/>
    <property type="molecule type" value="Genomic_DNA"/>
</dbReference>
<dbReference type="SUPFAM" id="SSF58100">
    <property type="entry name" value="Bacterial hemolysins"/>
    <property type="match status" value="1"/>
</dbReference>
<feature type="coiled-coil region" evidence="1">
    <location>
        <begin position="269"/>
        <end position="296"/>
    </location>
</feature>
<sequence>MGNIHTIWETITTSLTDVQDTYNLWYARLNNESFPVNLWLIHQACYRNNPAYFTPESIKDALAEWREVHEQCMKYISIVAGRRLSFARLFKARRDKNAELAPGEEAPPPYEIAVLPGYERLIDQPLTAEDRAGKFRAMAKASDLDSLIAALLPPSLPNLKSNRAQLNDAADSYRQISSLLNGVYNDSANDATRLANTITSSLIPSMTKAIDFYIKFANGQEDPFAKGTSEEAMNGMIAERWAELNEGSNLTKAAETVFINFRVDSQGALNLLTRHVNELNQQIAAKEAALRDLQAQYDEWSWVLWWPIPPGIGAIIYLIIDAITETTSELSSLRNDINKLNNTQYYVTRVQQMSVDLGNTTSALSQTWSDLTTKTNSLQVIVHAVVISPTIVEAVRPVVQAQWKAFSSVLKQW</sequence>
<keyword evidence="3" id="KW-1185">Reference proteome</keyword>
<dbReference type="OrthoDB" id="3242051at2759"/>
<protein>
    <submittedName>
        <fullName evidence="2">Uncharacterized protein</fullName>
    </submittedName>
</protein>
<accession>A0A0D2P283</accession>
<organism evidence="2 3">
    <name type="scientific">Hypholoma sublateritium (strain FD-334 SS-4)</name>
    <dbReference type="NCBI Taxonomy" id="945553"/>
    <lineage>
        <taxon>Eukaryota</taxon>
        <taxon>Fungi</taxon>
        <taxon>Dikarya</taxon>
        <taxon>Basidiomycota</taxon>
        <taxon>Agaricomycotina</taxon>
        <taxon>Agaricomycetes</taxon>
        <taxon>Agaricomycetidae</taxon>
        <taxon>Agaricales</taxon>
        <taxon>Agaricineae</taxon>
        <taxon>Strophariaceae</taxon>
        <taxon>Hypholoma</taxon>
    </lineage>
</organism>
<dbReference type="AlphaFoldDB" id="A0A0D2P283"/>
<keyword evidence="1" id="KW-0175">Coiled coil</keyword>
<name>A0A0D2P283_HYPSF</name>
<evidence type="ECO:0000313" key="2">
    <source>
        <dbReference type="EMBL" id="KJA22826.1"/>
    </source>
</evidence>
<dbReference type="OMA" id="IWETITT"/>
<reference evidence="3" key="1">
    <citation type="submission" date="2014-04" db="EMBL/GenBank/DDBJ databases">
        <title>Evolutionary Origins and Diversification of the Mycorrhizal Mutualists.</title>
        <authorList>
            <consortium name="DOE Joint Genome Institute"/>
            <consortium name="Mycorrhizal Genomics Consortium"/>
            <person name="Kohler A."/>
            <person name="Kuo A."/>
            <person name="Nagy L.G."/>
            <person name="Floudas D."/>
            <person name="Copeland A."/>
            <person name="Barry K.W."/>
            <person name="Cichocki N."/>
            <person name="Veneault-Fourrey C."/>
            <person name="LaButti K."/>
            <person name="Lindquist E.A."/>
            <person name="Lipzen A."/>
            <person name="Lundell T."/>
            <person name="Morin E."/>
            <person name="Murat C."/>
            <person name="Riley R."/>
            <person name="Ohm R."/>
            <person name="Sun H."/>
            <person name="Tunlid A."/>
            <person name="Henrissat B."/>
            <person name="Grigoriev I.V."/>
            <person name="Hibbett D.S."/>
            <person name="Martin F."/>
        </authorList>
    </citation>
    <scope>NUCLEOTIDE SEQUENCE [LARGE SCALE GENOMIC DNA]</scope>
    <source>
        <strain evidence="3">FD-334 SS-4</strain>
    </source>
</reference>